<dbReference type="Pfam" id="PF12254">
    <property type="entry name" value="DNA_pol_alpha_N"/>
    <property type="match status" value="1"/>
</dbReference>
<name>A0A0H5BYW9_CYBJN</name>
<accession>A0A0H5BYW9</accession>
<organism evidence="2 3">
    <name type="scientific">Cyberlindnera jadinii (strain ATCC 18201 / CBS 1600 / BCRC 20928 / JCM 3617 / NBRC 0987 / NRRL Y-1542)</name>
    <name type="common">Torula yeast</name>
    <name type="synonym">Candida utilis</name>
    <dbReference type="NCBI Taxonomy" id="983966"/>
    <lineage>
        <taxon>Eukaryota</taxon>
        <taxon>Fungi</taxon>
        <taxon>Dikarya</taxon>
        <taxon>Ascomycota</taxon>
        <taxon>Saccharomycotina</taxon>
        <taxon>Saccharomycetes</taxon>
        <taxon>Phaffomycetales</taxon>
        <taxon>Phaffomycetaceae</taxon>
        <taxon>Cyberlindnera</taxon>
    </lineage>
</organism>
<dbReference type="InterPro" id="IPR024647">
    <property type="entry name" value="DNA_pol_a_cat_su_N"/>
</dbReference>
<dbReference type="AlphaFoldDB" id="A0A0H5BYW9"/>
<gene>
    <name evidence="2" type="ORF">BN1211_0235</name>
</gene>
<evidence type="ECO:0000259" key="1">
    <source>
        <dbReference type="Pfam" id="PF12254"/>
    </source>
</evidence>
<reference evidence="3" key="1">
    <citation type="journal article" date="2015" name="J. Biotechnol.">
        <title>The structure of the Cyberlindnera jadinii genome and its relation to Candida utilis analyzed by the occurrence of single nucleotide polymorphisms.</title>
        <authorList>
            <person name="Rupp O."/>
            <person name="Brinkrolf K."/>
            <person name="Buerth C."/>
            <person name="Kunigo M."/>
            <person name="Schneider J."/>
            <person name="Jaenicke S."/>
            <person name="Goesmann A."/>
            <person name="Puehler A."/>
            <person name="Jaeger K.-E."/>
            <person name="Ernst J.F."/>
        </authorList>
    </citation>
    <scope>NUCLEOTIDE SEQUENCE [LARGE SCALE GENOMIC DNA]</scope>
    <source>
        <strain evidence="3">ATCC 18201 / CBS 1600 / BCRC 20928 / JCM 3617 / NBRC 0987 / NRRL Y-1542</strain>
    </source>
</reference>
<dbReference type="Proteomes" id="UP000038830">
    <property type="component" value="Unassembled WGS sequence"/>
</dbReference>
<dbReference type="EMBL" id="CDQK01000001">
    <property type="protein sequence ID" value="CEP20392.1"/>
    <property type="molecule type" value="Genomic_DNA"/>
</dbReference>
<feature type="domain" description="DNA polymerase alpha catalytic subunit N-terminal" evidence="1">
    <location>
        <begin position="7"/>
        <end position="61"/>
    </location>
</feature>
<sequence>MARSDKLKALRAARAAGTSKGLYEDEEHEDIYDLVDEDQYKEKRREDLLKDDFVIDDNGEGG</sequence>
<protein>
    <recommendedName>
        <fullName evidence="1">DNA polymerase alpha catalytic subunit N-terminal domain-containing protein</fullName>
    </recommendedName>
</protein>
<evidence type="ECO:0000313" key="2">
    <source>
        <dbReference type="EMBL" id="CEP20392.1"/>
    </source>
</evidence>
<evidence type="ECO:0000313" key="3">
    <source>
        <dbReference type="Proteomes" id="UP000038830"/>
    </source>
</evidence>
<proteinExistence type="predicted"/>